<gene>
    <name evidence="3" type="ORF">HCBAA847_1688</name>
</gene>
<protein>
    <recommendedName>
        <fullName evidence="2">DUF3825 domain-containing protein</fullName>
    </recommendedName>
</protein>
<dbReference type="InterPro" id="IPR024437">
    <property type="entry name" value="DUF3825"/>
</dbReference>
<evidence type="ECO:0000259" key="2">
    <source>
        <dbReference type="Pfam" id="PF12873"/>
    </source>
</evidence>
<reference evidence="3 4" key="1">
    <citation type="journal article" date="2012" name="J. Bacteriol.">
        <title>Complete Genome Sequence of Helicobacter cinaedi Type Strain ATCC BAA-847.</title>
        <authorList>
            <person name="Miyoshi-Akiyama T."/>
            <person name="Takeshita N."/>
            <person name="Ohmagari N."/>
            <person name="Kirikae T."/>
        </authorList>
    </citation>
    <scope>NUCLEOTIDE SEQUENCE [LARGE SCALE GENOMIC DNA]</scope>
    <source>
        <strain evidence="3 4">ATCC BAA-847</strain>
    </source>
</reference>
<organism evidence="3 4">
    <name type="scientific">Helicobacter cinaedi CCUG 18818 = ATCC BAA-847</name>
    <dbReference type="NCBI Taxonomy" id="537971"/>
    <lineage>
        <taxon>Bacteria</taxon>
        <taxon>Pseudomonadati</taxon>
        <taxon>Campylobacterota</taxon>
        <taxon>Epsilonproteobacteria</taxon>
        <taxon>Campylobacterales</taxon>
        <taxon>Helicobacteraceae</taxon>
        <taxon>Helicobacter</taxon>
    </lineage>
</organism>
<dbReference type="Pfam" id="PF12873">
    <property type="entry name" value="DUF3825"/>
    <property type="match status" value="1"/>
</dbReference>
<dbReference type="KEGG" id="hcb:HCBAA847_1688"/>
<name>A0AAI8MNL6_9HELI</name>
<dbReference type="AlphaFoldDB" id="A0AAI8MNL6"/>
<feature type="region of interest" description="Disordered" evidence="1">
    <location>
        <begin position="56"/>
        <end position="84"/>
    </location>
</feature>
<evidence type="ECO:0000256" key="1">
    <source>
        <dbReference type="SAM" id="MobiDB-lite"/>
    </source>
</evidence>
<proteinExistence type="predicted"/>
<dbReference type="EMBL" id="AP012492">
    <property type="protein sequence ID" value="BAM32918.1"/>
    <property type="molecule type" value="Genomic_DNA"/>
</dbReference>
<accession>A0AAI8MNL6</accession>
<evidence type="ECO:0000313" key="4">
    <source>
        <dbReference type="Proteomes" id="UP000006036"/>
    </source>
</evidence>
<dbReference type="Proteomes" id="UP000006036">
    <property type="component" value="Chromosome 1"/>
</dbReference>
<sequence>MALNTSISEWLFDNYALKKDDISKNKTLVKVYESLGYNAIRNEGSSEVLLMKENIKVTQNPSPKKHSTKKSKPENSQDNPPSYESHIENLSKMAIQEEWGKKNAHLKQYIIERFYIISTSKPHLLCYTDDKTQACFNTGLLTPHFQDIFAYFEKPQKGKRDIFIFKGFFNESAGQLSNFKELPDTIEFYTNIEEIYFDTTLEIRLNKDHILGDNIERFPDYFANLSVLQQGSLLDGLVKNMKIRLKRNYRTAIP</sequence>
<feature type="domain" description="DUF3825" evidence="2">
    <location>
        <begin position="90"/>
        <end position="254"/>
    </location>
</feature>
<evidence type="ECO:0000313" key="3">
    <source>
        <dbReference type="EMBL" id="BAM32918.1"/>
    </source>
</evidence>